<dbReference type="SUPFAM" id="SSF53822">
    <property type="entry name" value="Periplasmic binding protein-like I"/>
    <property type="match status" value="1"/>
</dbReference>
<feature type="domain" description="Periplasmic binding protein" evidence="5">
    <location>
        <begin position="49"/>
        <end position="295"/>
    </location>
</feature>
<dbReference type="AlphaFoldDB" id="A0AAV5NZF2"/>
<dbReference type="GO" id="GO:0030246">
    <property type="term" value="F:carbohydrate binding"/>
    <property type="evidence" value="ECO:0007669"/>
    <property type="project" value="UniProtKB-ARBA"/>
</dbReference>
<evidence type="ECO:0000259" key="5">
    <source>
        <dbReference type="Pfam" id="PF13407"/>
    </source>
</evidence>
<dbReference type="InterPro" id="IPR025997">
    <property type="entry name" value="SBP_2_dom"/>
</dbReference>
<dbReference type="InterPro" id="IPR028082">
    <property type="entry name" value="Peripla_BP_I"/>
</dbReference>
<reference evidence="7" key="1">
    <citation type="journal article" date="2019" name="Int. J. Syst. Evol. Microbiol.">
        <title>The Global Catalogue of Microorganisms (GCM) 10K type strain sequencing project: providing services to taxonomists for standard genome sequencing and annotation.</title>
        <authorList>
            <consortium name="The Broad Institute Genomics Platform"/>
            <consortium name="The Broad Institute Genome Sequencing Center for Infectious Disease"/>
            <person name="Wu L."/>
            <person name="Ma J."/>
        </authorList>
    </citation>
    <scope>NUCLEOTIDE SEQUENCE [LARGE SCALE GENOMIC DNA]</scope>
    <source>
        <strain evidence="7">NBRC 15640</strain>
    </source>
</reference>
<comment type="subcellular location">
    <subcellularLocation>
        <location evidence="1">Cell envelope</location>
    </subcellularLocation>
</comment>
<dbReference type="Proteomes" id="UP001156690">
    <property type="component" value="Unassembled WGS sequence"/>
</dbReference>
<name>A0AAV5NZF2_9VIBR</name>
<evidence type="ECO:0000313" key="6">
    <source>
        <dbReference type="EMBL" id="GLQ75422.1"/>
    </source>
</evidence>
<evidence type="ECO:0000256" key="3">
    <source>
        <dbReference type="ARBA" id="ARBA00022181"/>
    </source>
</evidence>
<dbReference type="Gene3D" id="3.40.50.2300">
    <property type="match status" value="2"/>
</dbReference>
<proteinExistence type="inferred from homology"/>
<gene>
    <name evidence="6" type="ORF">GCM10007932_47840</name>
</gene>
<keyword evidence="7" id="KW-1185">Reference proteome</keyword>
<dbReference type="PANTHER" id="PTHR46847">
    <property type="entry name" value="D-ALLOSE-BINDING PERIPLASMIC PROTEIN-RELATED"/>
    <property type="match status" value="1"/>
</dbReference>
<evidence type="ECO:0000256" key="1">
    <source>
        <dbReference type="ARBA" id="ARBA00004196"/>
    </source>
</evidence>
<dbReference type="GO" id="GO:0055085">
    <property type="term" value="P:transmembrane transport"/>
    <property type="evidence" value="ECO:0007669"/>
    <property type="project" value="UniProtKB-ARBA"/>
</dbReference>
<sequence length="348" mass="37785">MKGMIEMELTMLIALVKQALARILIAPALLLVFSIPNVIAEENSKRTYYFVGAFLAHPYVRDIKLGFKYASKKLNVNIATLGPQGPDWNAQYKAMETAIAANPDGIIVPLWVDNVLPLIVEARKKGIEVIAIEAAPENHNANTYIGLDNYQAGLLTARELVRIGGNKGKLGLVLNLASNTALKKQGVIDGLKNTEWEIVAEVDDKTNTDQASQVTMKLLRDHPDISGLIGLNSSSGVGIGNAIGQLGLMDKDLAIVVHDREDTVLEFIEGGVIDSSIVAKTAMMSYLSISLLEDYHNRVDEDIPVANDISSIGITLLPEVVNIGAVVVNQENVAHFLRKNLVNSWKAE</sequence>
<evidence type="ECO:0000256" key="2">
    <source>
        <dbReference type="ARBA" id="ARBA00007639"/>
    </source>
</evidence>
<evidence type="ECO:0000256" key="4">
    <source>
        <dbReference type="ARBA" id="ARBA00022729"/>
    </source>
</evidence>
<accession>A0AAV5NZF2</accession>
<dbReference type="Pfam" id="PF13407">
    <property type="entry name" value="Peripla_BP_4"/>
    <property type="match status" value="1"/>
</dbReference>
<dbReference type="GO" id="GO:0030313">
    <property type="term" value="C:cell envelope"/>
    <property type="evidence" value="ECO:0007669"/>
    <property type="project" value="UniProtKB-SubCell"/>
</dbReference>
<dbReference type="PANTHER" id="PTHR46847:SF1">
    <property type="entry name" value="D-ALLOSE-BINDING PERIPLASMIC PROTEIN-RELATED"/>
    <property type="match status" value="1"/>
</dbReference>
<organism evidence="6 7">
    <name type="scientific">Vibrio penaeicida</name>
    <dbReference type="NCBI Taxonomy" id="104609"/>
    <lineage>
        <taxon>Bacteria</taxon>
        <taxon>Pseudomonadati</taxon>
        <taxon>Pseudomonadota</taxon>
        <taxon>Gammaproteobacteria</taxon>
        <taxon>Vibrionales</taxon>
        <taxon>Vibrionaceae</taxon>
        <taxon>Vibrio</taxon>
    </lineage>
</organism>
<comment type="caution">
    <text evidence="6">The sequence shown here is derived from an EMBL/GenBank/DDBJ whole genome shotgun (WGS) entry which is preliminary data.</text>
</comment>
<evidence type="ECO:0000313" key="7">
    <source>
        <dbReference type="Proteomes" id="UP001156690"/>
    </source>
</evidence>
<comment type="similarity">
    <text evidence="2">Belongs to the bacterial solute-binding protein 2 family.</text>
</comment>
<keyword evidence="4" id="KW-0732">Signal</keyword>
<protein>
    <recommendedName>
        <fullName evidence="3">Autoinducer 2-binding periplasmic protein LuxP</fullName>
    </recommendedName>
</protein>
<dbReference type="EMBL" id="BSNX01000073">
    <property type="protein sequence ID" value="GLQ75422.1"/>
    <property type="molecule type" value="Genomic_DNA"/>
</dbReference>